<dbReference type="EMBL" id="MPUH01000205">
    <property type="protein sequence ID" value="OMJ86450.1"/>
    <property type="molecule type" value="Genomic_DNA"/>
</dbReference>
<evidence type="ECO:0000256" key="1">
    <source>
        <dbReference type="SAM" id="Coils"/>
    </source>
</evidence>
<feature type="coiled-coil region" evidence="1">
    <location>
        <begin position="127"/>
        <end position="218"/>
    </location>
</feature>
<comment type="caution">
    <text evidence="3">The sequence shown here is derived from an EMBL/GenBank/DDBJ whole genome shotgun (WGS) entry which is preliminary data.</text>
</comment>
<name>A0A1R2CBV6_9CILI</name>
<accession>A0A1R2CBV6</accession>
<evidence type="ECO:0000313" key="3">
    <source>
        <dbReference type="EMBL" id="OMJ86450.1"/>
    </source>
</evidence>
<keyword evidence="4" id="KW-1185">Reference proteome</keyword>
<proteinExistence type="predicted"/>
<dbReference type="OrthoDB" id="299916at2759"/>
<reference evidence="3 4" key="1">
    <citation type="submission" date="2016-11" db="EMBL/GenBank/DDBJ databases">
        <title>The macronuclear genome of Stentor coeruleus: a giant cell with tiny introns.</title>
        <authorList>
            <person name="Slabodnick M."/>
            <person name="Ruby J.G."/>
            <person name="Reiff S.B."/>
            <person name="Swart E.C."/>
            <person name="Gosai S."/>
            <person name="Prabakaran S."/>
            <person name="Witkowska E."/>
            <person name="Larue G.E."/>
            <person name="Fisher S."/>
            <person name="Freeman R.M."/>
            <person name="Gunawardena J."/>
            <person name="Chu W."/>
            <person name="Stover N.A."/>
            <person name="Gregory B.D."/>
            <person name="Nowacki M."/>
            <person name="Derisi J."/>
            <person name="Roy S.W."/>
            <person name="Marshall W.F."/>
            <person name="Sood P."/>
        </authorList>
    </citation>
    <scope>NUCLEOTIDE SEQUENCE [LARGE SCALE GENOMIC DNA]</scope>
    <source>
        <strain evidence="3">WM001</strain>
    </source>
</reference>
<evidence type="ECO:0000256" key="2">
    <source>
        <dbReference type="SAM" id="MobiDB-lite"/>
    </source>
</evidence>
<dbReference type="Proteomes" id="UP000187209">
    <property type="component" value="Unassembled WGS sequence"/>
</dbReference>
<gene>
    <name evidence="3" type="ORF">SteCoe_12031</name>
</gene>
<protein>
    <submittedName>
        <fullName evidence="3">Uncharacterized protein</fullName>
    </submittedName>
</protein>
<dbReference type="AlphaFoldDB" id="A0A1R2CBV6"/>
<feature type="compositionally biased region" description="Basic and acidic residues" evidence="2">
    <location>
        <begin position="228"/>
        <end position="247"/>
    </location>
</feature>
<feature type="region of interest" description="Disordered" evidence="2">
    <location>
        <begin position="228"/>
        <end position="264"/>
    </location>
</feature>
<organism evidence="3 4">
    <name type="scientific">Stentor coeruleus</name>
    <dbReference type="NCBI Taxonomy" id="5963"/>
    <lineage>
        <taxon>Eukaryota</taxon>
        <taxon>Sar</taxon>
        <taxon>Alveolata</taxon>
        <taxon>Ciliophora</taxon>
        <taxon>Postciliodesmatophora</taxon>
        <taxon>Heterotrichea</taxon>
        <taxon>Heterotrichida</taxon>
        <taxon>Stentoridae</taxon>
        <taxon>Stentor</taxon>
    </lineage>
</organism>
<keyword evidence="1" id="KW-0175">Coiled coil</keyword>
<sequence length="318" mass="37059">MDTKKIEFFLKEIAISLYTELSDDDKSTLGPNLESVMCMSPKTTLSCLNDLYDNLIECKRSIKHVEFYKEFSENEVYQRALQKLDQEVRQHIRCELQLKVFIDSNEEKLSQTLSRQNRNIETNTKVLEKVKDENKRLKAILSSKTAELEEIKSEGQTCDEKQLILMKTKAQKDQEKIEEYEKNIIKLKQKWAQTKLDLENKNKEYEKHKREFVFLKKIIGASEDLRSTSKYTDKSDGSIKDGQEVKSYRTVKTPNRTADRSISPLPMSYNKKIAKYSKATQSTKKLEKSPLAKILKSDLSKFKSKSKSRLPIFANVKK</sequence>
<evidence type="ECO:0000313" key="4">
    <source>
        <dbReference type="Proteomes" id="UP000187209"/>
    </source>
</evidence>